<evidence type="ECO:0000256" key="2">
    <source>
        <dbReference type="ARBA" id="ARBA00012438"/>
    </source>
</evidence>
<keyword evidence="3" id="KW-0597">Phosphoprotein</keyword>
<dbReference type="InterPro" id="IPR003594">
    <property type="entry name" value="HATPase_dom"/>
</dbReference>
<dbReference type="InterPro" id="IPR036890">
    <property type="entry name" value="HATPase_C_sf"/>
</dbReference>
<evidence type="ECO:0000256" key="5">
    <source>
        <dbReference type="ARBA" id="ARBA00022741"/>
    </source>
</evidence>
<sequence>MFAYRVEVRLLPSGRVAAVFDVALTVWMVALSQYFVWRMPDPYGLWTDVDTTGRVLLAVVHVPLIARRRYPVAVCWLTCGGAAVYLTIGYYHSAITFAVALAVYSVAAYRRPRVSVPATVAANAVLLWGNRLVEPGMELAGPATAVMVALIAWAFGEATRRAAEQRATLRVLTQRLEREQEEQARRAVVREQGRIARELHDVIAHHMSVVSVQAGLGRYVFDADPPTARRTLDVIGEVAHEALDEMRRMLAMLRSSTDEAPFAEVAGLAQLDDLLARVRAAGATVDVTVTGVSARLHPGPDLCVYRIIQESLTNVLKHADPPHARMSLCWSATGLTVRVENDGAVGPVGEGYGLVGMRERARLYDGRLRADPRPGGGFEVTLELPLDEVTA</sequence>
<keyword evidence="9" id="KW-1133">Transmembrane helix</keyword>
<dbReference type="GO" id="GO:0046983">
    <property type="term" value="F:protein dimerization activity"/>
    <property type="evidence" value="ECO:0007669"/>
    <property type="project" value="InterPro"/>
</dbReference>
<feature type="domain" description="Histidine kinase/HSP90-like ATPase" evidence="10">
    <location>
        <begin position="299"/>
        <end position="388"/>
    </location>
</feature>
<comment type="catalytic activity">
    <reaction evidence="1">
        <text>ATP + protein L-histidine = ADP + protein N-phospho-L-histidine.</text>
        <dbReference type="EC" id="2.7.13.3"/>
    </reaction>
</comment>
<reference evidence="11" key="1">
    <citation type="submission" date="2021-01" db="EMBL/GenBank/DDBJ databases">
        <title>Whole genome shotgun sequence of Virgisporangium aurantiacum NBRC 16421.</title>
        <authorList>
            <person name="Komaki H."/>
            <person name="Tamura T."/>
        </authorList>
    </citation>
    <scope>NUCLEOTIDE SEQUENCE</scope>
    <source>
        <strain evidence="11">NBRC 16421</strain>
    </source>
</reference>
<evidence type="ECO:0000313" key="12">
    <source>
        <dbReference type="Proteomes" id="UP000612585"/>
    </source>
</evidence>
<evidence type="ECO:0000256" key="7">
    <source>
        <dbReference type="ARBA" id="ARBA00022840"/>
    </source>
</evidence>
<dbReference type="Gene3D" id="1.20.5.1930">
    <property type="match status" value="1"/>
</dbReference>
<evidence type="ECO:0000256" key="9">
    <source>
        <dbReference type="SAM" id="Phobius"/>
    </source>
</evidence>
<dbReference type="Pfam" id="PF23539">
    <property type="entry name" value="DUF7134"/>
    <property type="match status" value="1"/>
</dbReference>
<feature type="transmembrane region" description="Helical" evidence="9">
    <location>
        <begin position="16"/>
        <end position="37"/>
    </location>
</feature>
<dbReference type="GO" id="GO:0000155">
    <property type="term" value="F:phosphorelay sensor kinase activity"/>
    <property type="evidence" value="ECO:0007669"/>
    <property type="project" value="InterPro"/>
</dbReference>
<evidence type="ECO:0000256" key="1">
    <source>
        <dbReference type="ARBA" id="ARBA00000085"/>
    </source>
</evidence>
<proteinExistence type="predicted"/>
<evidence type="ECO:0000256" key="6">
    <source>
        <dbReference type="ARBA" id="ARBA00022777"/>
    </source>
</evidence>
<keyword evidence="12" id="KW-1185">Reference proteome</keyword>
<dbReference type="Gene3D" id="3.30.565.10">
    <property type="entry name" value="Histidine kinase-like ATPase, C-terminal domain"/>
    <property type="match status" value="1"/>
</dbReference>
<evidence type="ECO:0000256" key="3">
    <source>
        <dbReference type="ARBA" id="ARBA00022553"/>
    </source>
</evidence>
<accession>A0A8J3Z6Z5</accession>
<dbReference type="PANTHER" id="PTHR24421:SF10">
    <property type="entry name" value="NITRATE_NITRITE SENSOR PROTEIN NARQ"/>
    <property type="match status" value="1"/>
</dbReference>
<organism evidence="11 12">
    <name type="scientific">Virgisporangium aurantiacum</name>
    <dbReference type="NCBI Taxonomy" id="175570"/>
    <lineage>
        <taxon>Bacteria</taxon>
        <taxon>Bacillati</taxon>
        <taxon>Actinomycetota</taxon>
        <taxon>Actinomycetes</taxon>
        <taxon>Micromonosporales</taxon>
        <taxon>Micromonosporaceae</taxon>
        <taxon>Virgisporangium</taxon>
    </lineage>
</organism>
<dbReference type="PANTHER" id="PTHR24421">
    <property type="entry name" value="NITRATE/NITRITE SENSOR PROTEIN NARX-RELATED"/>
    <property type="match status" value="1"/>
</dbReference>
<evidence type="ECO:0000256" key="4">
    <source>
        <dbReference type="ARBA" id="ARBA00022679"/>
    </source>
</evidence>
<dbReference type="InterPro" id="IPR055558">
    <property type="entry name" value="DUF7134"/>
</dbReference>
<evidence type="ECO:0000313" key="11">
    <source>
        <dbReference type="EMBL" id="GIJ57547.1"/>
    </source>
</evidence>
<keyword evidence="6" id="KW-0418">Kinase</keyword>
<dbReference type="SMART" id="SM00387">
    <property type="entry name" value="HATPase_c"/>
    <property type="match status" value="1"/>
</dbReference>
<gene>
    <name evidence="11" type="ORF">Vau01_050630</name>
</gene>
<keyword evidence="9" id="KW-0472">Membrane</keyword>
<keyword evidence="7" id="KW-0067">ATP-binding</keyword>
<keyword evidence="9" id="KW-0812">Transmembrane</keyword>
<evidence type="ECO:0000259" key="10">
    <source>
        <dbReference type="SMART" id="SM00387"/>
    </source>
</evidence>
<dbReference type="Pfam" id="PF02518">
    <property type="entry name" value="HATPase_c"/>
    <property type="match status" value="1"/>
</dbReference>
<protein>
    <recommendedName>
        <fullName evidence="2">histidine kinase</fullName>
        <ecNumber evidence="2">2.7.13.3</ecNumber>
    </recommendedName>
</protein>
<name>A0A8J3Z6Z5_9ACTN</name>
<comment type="caution">
    <text evidence="11">The sequence shown here is derived from an EMBL/GenBank/DDBJ whole genome shotgun (WGS) entry which is preliminary data.</text>
</comment>
<dbReference type="InterPro" id="IPR011712">
    <property type="entry name" value="Sig_transdc_His_kin_sub3_dim/P"/>
</dbReference>
<keyword evidence="5" id="KW-0547">Nucleotide-binding</keyword>
<keyword evidence="8" id="KW-0902">Two-component regulatory system</keyword>
<dbReference type="SUPFAM" id="SSF55874">
    <property type="entry name" value="ATPase domain of HSP90 chaperone/DNA topoisomerase II/histidine kinase"/>
    <property type="match status" value="1"/>
</dbReference>
<dbReference type="Pfam" id="PF07730">
    <property type="entry name" value="HisKA_3"/>
    <property type="match status" value="1"/>
</dbReference>
<keyword evidence="4" id="KW-0808">Transferase</keyword>
<dbReference type="EC" id="2.7.13.3" evidence="2"/>
<dbReference type="GO" id="GO:0005524">
    <property type="term" value="F:ATP binding"/>
    <property type="evidence" value="ECO:0007669"/>
    <property type="project" value="UniProtKB-KW"/>
</dbReference>
<dbReference type="CDD" id="cd16917">
    <property type="entry name" value="HATPase_UhpB-NarQ-NarX-like"/>
    <property type="match status" value="1"/>
</dbReference>
<dbReference type="GO" id="GO:0016020">
    <property type="term" value="C:membrane"/>
    <property type="evidence" value="ECO:0007669"/>
    <property type="project" value="InterPro"/>
</dbReference>
<evidence type="ECO:0000256" key="8">
    <source>
        <dbReference type="ARBA" id="ARBA00023012"/>
    </source>
</evidence>
<dbReference type="Proteomes" id="UP000612585">
    <property type="component" value="Unassembled WGS sequence"/>
</dbReference>
<dbReference type="EMBL" id="BOPG01000032">
    <property type="protein sequence ID" value="GIJ57547.1"/>
    <property type="molecule type" value="Genomic_DNA"/>
</dbReference>
<dbReference type="AlphaFoldDB" id="A0A8J3Z6Z5"/>
<dbReference type="InterPro" id="IPR050482">
    <property type="entry name" value="Sensor_HK_TwoCompSys"/>
</dbReference>